<dbReference type="OrthoDB" id="10007527at2759"/>
<accession>A0A8S3ZHK1</accession>
<organism evidence="2 3">
    <name type="scientific">Candidula unifasciata</name>
    <dbReference type="NCBI Taxonomy" id="100452"/>
    <lineage>
        <taxon>Eukaryota</taxon>
        <taxon>Metazoa</taxon>
        <taxon>Spiralia</taxon>
        <taxon>Lophotrochozoa</taxon>
        <taxon>Mollusca</taxon>
        <taxon>Gastropoda</taxon>
        <taxon>Heterobranchia</taxon>
        <taxon>Euthyneura</taxon>
        <taxon>Panpulmonata</taxon>
        <taxon>Eupulmonata</taxon>
        <taxon>Stylommatophora</taxon>
        <taxon>Helicina</taxon>
        <taxon>Helicoidea</taxon>
        <taxon>Geomitridae</taxon>
        <taxon>Candidula</taxon>
    </lineage>
</organism>
<dbReference type="InterPro" id="IPR031476">
    <property type="entry name" value="DUF4686"/>
</dbReference>
<evidence type="ECO:0000256" key="1">
    <source>
        <dbReference type="SAM" id="Coils"/>
    </source>
</evidence>
<feature type="coiled-coil region" evidence="1">
    <location>
        <begin position="58"/>
        <end position="85"/>
    </location>
</feature>
<evidence type="ECO:0000313" key="2">
    <source>
        <dbReference type="EMBL" id="CAG5126596.1"/>
    </source>
</evidence>
<reference evidence="2" key="1">
    <citation type="submission" date="2021-04" db="EMBL/GenBank/DDBJ databases">
        <authorList>
            <consortium name="Molecular Ecology Group"/>
        </authorList>
    </citation>
    <scope>NUCLEOTIDE SEQUENCE</scope>
</reference>
<protein>
    <submittedName>
        <fullName evidence="2">Uncharacterized protein</fullName>
    </submittedName>
</protein>
<feature type="coiled-coil region" evidence="1">
    <location>
        <begin position="145"/>
        <end position="233"/>
    </location>
</feature>
<dbReference type="PANTHER" id="PTHR34479:SF1">
    <property type="entry name" value="COILED-COIL DOMAIN-CONTAINING PROTEIN 30"/>
    <property type="match status" value="1"/>
</dbReference>
<proteinExistence type="predicted"/>
<dbReference type="AlphaFoldDB" id="A0A8S3ZHK1"/>
<comment type="caution">
    <text evidence="2">The sequence shown here is derived from an EMBL/GenBank/DDBJ whole genome shotgun (WGS) entry which is preliminary data.</text>
</comment>
<keyword evidence="3" id="KW-1185">Reference proteome</keyword>
<feature type="non-terminal residue" evidence="2">
    <location>
        <position position="1"/>
    </location>
</feature>
<evidence type="ECO:0000313" key="3">
    <source>
        <dbReference type="Proteomes" id="UP000678393"/>
    </source>
</evidence>
<feature type="coiled-coil region" evidence="1">
    <location>
        <begin position="273"/>
        <end position="335"/>
    </location>
</feature>
<dbReference type="InterPro" id="IPR052825">
    <property type="entry name" value="CCD-Prefoldin_beta-like"/>
</dbReference>
<feature type="coiled-coil region" evidence="1">
    <location>
        <begin position="5"/>
        <end position="32"/>
    </location>
</feature>
<dbReference type="Proteomes" id="UP000678393">
    <property type="component" value="Unassembled WGS sequence"/>
</dbReference>
<dbReference type="Pfam" id="PF15742">
    <property type="entry name" value="DUF4686"/>
    <property type="match status" value="1"/>
</dbReference>
<sequence>MLNQVRSLMDKNSKLEAANLSLEQELRLEKSALMHVETNLAQKEAVNESTTKAIVTRAELSEKKARDLQKQLEEVTDKMLNVEKQLAQADLGDVQLQDMKDTVLAVRHQLEGEKLQRSILDQTTAELKHQVALLKQSESSLRTENKELQHTILDLESHLNILQDKSDIDVKMQHHVCDVSKDALLAQISRLQKEVKDLQHELSSMSERRDADMQRYEERKLRTKAKLMKARTLYTAERSRYLEHMKNMEEDLRLTHASLDKEKDWGKKMDDSYKMLLREKRGLITQLSEVEEALRDQARTLSMAQAKVTYLEDENSRLQSQLQAITEEKQHLNKLLKSHNLVH</sequence>
<dbReference type="EMBL" id="CAJHNH020002396">
    <property type="protein sequence ID" value="CAG5126596.1"/>
    <property type="molecule type" value="Genomic_DNA"/>
</dbReference>
<gene>
    <name evidence="2" type="ORF">CUNI_LOCUS12154</name>
</gene>
<dbReference type="Gene3D" id="1.20.5.340">
    <property type="match status" value="1"/>
</dbReference>
<dbReference type="PANTHER" id="PTHR34479">
    <property type="entry name" value="COILED-COIL DOMAIN-CONTAINING PROTEIN 30"/>
    <property type="match status" value="1"/>
</dbReference>
<keyword evidence="1" id="KW-0175">Coiled coil</keyword>
<name>A0A8S3ZHK1_9EUPU</name>